<dbReference type="InterPro" id="IPR029441">
    <property type="entry name" value="Cass2"/>
</dbReference>
<dbReference type="Proteomes" id="UP000321513">
    <property type="component" value="Unassembled WGS sequence"/>
</dbReference>
<dbReference type="SMART" id="SM00871">
    <property type="entry name" value="AraC_E_bind"/>
    <property type="match status" value="1"/>
</dbReference>
<dbReference type="InterPro" id="IPR011256">
    <property type="entry name" value="Reg_factor_effector_dom_sf"/>
</dbReference>
<protein>
    <submittedName>
        <fullName evidence="2">Transcriptional regulator</fullName>
    </submittedName>
</protein>
<dbReference type="InterPro" id="IPR053182">
    <property type="entry name" value="YobU-like_regulator"/>
</dbReference>
<dbReference type="EMBL" id="BJYT01000002">
    <property type="protein sequence ID" value="GEO08649.1"/>
    <property type="molecule type" value="Genomic_DNA"/>
</dbReference>
<dbReference type="AlphaFoldDB" id="A0A512B9M9"/>
<comment type="caution">
    <text evidence="2">The sequence shown here is derived from an EMBL/GenBank/DDBJ whole genome shotgun (WGS) entry which is preliminary data.</text>
</comment>
<name>A0A512B9M9_9BACT</name>
<reference evidence="2 3" key="1">
    <citation type="submission" date="2019-07" db="EMBL/GenBank/DDBJ databases">
        <title>Whole genome shotgun sequence of Segetibacter aerophilus NBRC 106135.</title>
        <authorList>
            <person name="Hosoyama A."/>
            <person name="Uohara A."/>
            <person name="Ohji S."/>
            <person name="Ichikawa N."/>
        </authorList>
    </citation>
    <scope>NUCLEOTIDE SEQUENCE [LARGE SCALE GENOMIC DNA]</scope>
    <source>
        <strain evidence="2 3">NBRC 106135</strain>
    </source>
</reference>
<dbReference type="OrthoDB" id="9801008at2"/>
<dbReference type="InterPro" id="IPR010499">
    <property type="entry name" value="AraC_E-bd"/>
</dbReference>
<gene>
    <name evidence="2" type="ORF">SAE01_11450</name>
</gene>
<evidence type="ECO:0000259" key="1">
    <source>
        <dbReference type="SMART" id="SM00871"/>
    </source>
</evidence>
<evidence type="ECO:0000313" key="3">
    <source>
        <dbReference type="Proteomes" id="UP000321513"/>
    </source>
</evidence>
<dbReference type="PANTHER" id="PTHR36444:SF2">
    <property type="entry name" value="TRANSCRIPTIONAL REGULATOR PROTEIN YOBU-RELATED"/>
    <property type="match status" value="1"/>
</dbReference>
<proteinExistence type="predicted"/>
<dbReference type="PANTHER" id="PTHR36444">
    <property type="entry name" value="TRANSCRIPTIONAL REGULATOR PROTEIN YOBU-RELATED"/>
    <property type="match status" value="1"/>
</dbReference>
<feature type="domain" description="AraC effector-binding" evidence="1">
    <location>
        <begin position="1"/>
        <end position="154"/>
    </location>
</feature>
<dbReference type="RefSeq" id="WP_147202699.1">
    <property type="nucleotide sequence ID" value="NZ_BJYT01000002.1"/>
</dbReference>
<dbReference type="Gene3D" id="3.20.80.10">
    <property type="entry name" value="Regulatory factor, effector binding domain"/>
    <property type="match status" value="1"/>
</dbReference>
<accession>A0A512B9M9</accession>
<evidence type="ECO:0000313" key="2">
    <source>
        <dbReference type="EMBL" id="GEO08649.1"/>
    </source>
</evidence>
<sequence length="155" mass="17520">MAKKVQLKSFKVAGISVRTTNQDRQSSTDLMNLWNRFYSENISSKIPGKVNNNIYAVYTNYDSDYTSAYTTILGHSVASIDNLPRGLVGHEIGAASYIAFEVKGEMPAAIVDTWKEIWNRDKELNRQYSTDFEVYQEKTEEEPNGSATVYVGVKE</sequence>
<organism evidence="2 3">
    <name type="scientific">Segetibacter aerophilus</name>
    <dbReference type="NCBI Taxonomy" id="670293"/>
    <lineage>
        <taxon>Bacteria</taxon>
        <taxon>Pseudomonadati</taxon>
        <taxon>Bacteroidota</taxon>
        <taxon>Chitinophagia</taxon>
        <taxon>Chitinophagales</taxon>
        <taxon>Chitinophagaceae</taxon>
        <taxon>Segetibacter</taxon>
    </lineage>
</organism>
<dbReference type="Pfam" id="PF14526">
    <property type="entry name" value="Cass2"/>
    <property type="match status" value="1"/>
</dbReference>
<dbReference type="SUPFAM" id="SSF55136">
    <property type="entry name" value="Probable bacterial effector-binding domain"/>
    <property type="match status" value="1"/>
</dbReference>
<keyword evidence="3" id="KW-1185">Reference proteome</keyword>